<feature type="transmembrane region" description="Helical" evidence="4">
    <location>
        <begin position="374"/>
        <end position="392"/>
    </location>
</feature>
<evidence type="ECO:0000256" key="3">
    <source>
        <dbReference type="ARBA" id="ARBA00023136"/>
    </source>
</evidence>
<sequence length="398" mass="40939">MRSTPVVSSLPALVFAAWVGTMAMMAFVAVIGPVVRLLGLSEWHAGLSVTAAGVLWMLSARRWGALSDRIGRRRVLLTALAAYAVIYVLMAVFVDTALRSAPAVWVSVLVLVGTRALVGLFYAAVPPTAAALVADEAAPGQRAGAMAKLGSANALGMVIGPAAAGWVAFHNLALTLYVAALLPVLALLVIAWRLPKAAPAAAAGKGPQAPLGRFDPRLRLPMMAVFAAMISVTIAQVTVGFFAIDRLQLAPAAGARMAGLALTAVGVGLILAQMLVMTFKRMPPRHWIALGALIAALGFDSVALVTLPWQLLATYAVAAFGMGFVFPSFQALAADSVEAHEQGAAAGAVAGVQGLGMVIGPMVGTLLYRIAPSVPYLLVGAVLSALALAAMLHGRCAR</sequence>
<evidence type="ECO:0000256" key="1">
    <source>
        <dbReference type="ARBA" id="ARBA00022692"/>
    </source>
</evidence>
<evidence type="ECO:0000313" key="6">
    <source>
        <dbReference type="EMBL" id="WNH47148.1"/>
    </source>
</evidence>
<dbReference type="InterPro" id="IPR036259">
    <property type="entry name" value="MFS_trans_sf"/>
</dbReference>
<feature type="transmembrane region" description="Helical" evidence="4">
    <location>
        <begin position="75"/>
        <end position="98"/>
    </location>
</feature>
<feature type="transmembrane region" description="Helical" evidence="4">
    <location>
        <begin position="12"/>
        <end position="31"/>
    </location>
</feature>
<feature type="transmembrane region" description="Helical" evidence="4">
    <location>
        <begin position="174"/>
        <end position="192"/>
    </location>
</feature>
<dbReference type="PROSITE" id="PS50850">
    <property type="entry name" value="MFS"/>
    <property type="match status" value="1"/>
</dbReference>
<feature type="transmembrane region" description="Helical" evidence="4">
    <location>
        <begin position="223"/>
        <end position="244"/>
    </location>
</feature>
<dbReference type="Pfam" id="PF07690">
    <property type="entry name" value="MFS_1"/>
    <property type="match status" value="1"/>
</dbReference>
<dbReference type="RefSeq" id="WP_311181921.1">
    <property type="nucleotide sequence ID" value="NZ_CP115543.1"/>
</dbReference>
<feature type="domain" description="Major facilitator superfamily (MFS) profile" evidence="5">
    <location>
        <begin position="9"/>
        <end position="398"/>
    </location>
</feature>
<organism evidence="6 7">
    <name type="scientific">Stenotrophomonas aracearum</name>
    <dbReference type="NCBI Taxonomy" id="3003272"/>
    <lineage>
        <taxon>Bacteria</taxon>
        <taxon>Pseudomonadati</taxon>
        <taxon>Pseudomonadota</taxon>
        <taxon>Gammaproteobacteria</taxon>
        <taxon>Lysobacterales</taxon>
        <taxon>Lysobacteraceae</taxon>
        <taxon>Stenotrophomonas</taxon>
    </lineage>
</organism>
<dbReference type="PANTHER" id="PTHR23546">
    <property type="entry name" value="TRANSPORT PROTEIN"/>
    <property type="match status" value="1"/>
</dbReference>
<feature type="transmembrane region" description="Helical" evidence="4">
    <location>
        <begin position="104"/>
        <end position="125"/>
    </location>
</feature>
<dbReference type="InterPro" id="IPR020846">
    <property type="entry name" value="MFS_dom"/>
</dbReference>
<evidence type="ECO:0000313" key="7">
    <source>
        <dbReference type="Proteomes" id="UP001305421"/>
    </source>
</evidence>
<feature type="transmembrane region" description="Helical" evidence="4">
    <location>
        <begin position="43"/>
        <end position="63"/>
    </location>
</feature>
<keyword evidence="2 4" id="KW-1133">Transmembrane helix</keyword>
<feature type="transmembrane region" description="Helical" evidence="4">
    <location>
        <begin position="256"/>
        <end position="275"/>
    </location>
</feature>
<dbReference type="InterPro" id="IPR011701">
    <property type="entry name" value="MFS"/>
</dbReference>
<proteinExistence type="predicted"/>
<dbReference type="SUPFAM" id="SSF103473">
    <property type="entry name" value="MFS general substrate transporter"/>
    <property type="match status" value="1"/>
</dbReference>
<dbReference type="PANTHER" id="PTHR23546:SF1">
    <property type="entry name" value="MEMBRANE PROTEIN"/>
    <property type="match status" value="1"/>
</dbReference>
<accession>A0ABY9Y8Y0</accession>
<feature type="transmembrane region" description="Helical" evidence="4">
    <location>
        <begin position="287"/>
        <end position="307"/>
    </location>
</feature>
<protein>
    <submittedName>
        <fullName evidence="6">MFS transporter</fullName>
    </submittedName>
</protein>
<keyword evidence="7" id="KW-1185">Reference proteome</keyword>
<feature type="transmembrane region" description="Helical" evidence="4">
    <location>
        <begin position="345"/>
        <end position="368"/>
    </location>
</feature>
<feature type="transmembrane region" description="Helical" evidence="4">
    <location>
        <begin position="313"/>
        <end position="333"/>
    </location>
</feature>
<evidence type="ECO:0000259" key="5">
    <source>
        <dbReference type="PROSITE" id="PS50850"/>
    </source>
</evidence>
<dbReference type="EMBL" id="CP115543">
    <property type="protein sequence ID" value="WNH47148.1"/>
    <property type="molecule type" value="Genomic_DNA"/>
</dbReference>
<evidence type="ECO:0000256" key="4">
    <source>
        <dbReference type="SAM" id="Phobius"/>
    </source>
</evidence>
<feature type="transmembrane region" description="Helical" evidence="4">
    <location>
        <begin position="146"/>
        <end position="168"/>
    </location>
</feature>
<name>A0ABY9Y8Y0_9GAMM</name>
<keyword evidence="1 4" id="KW-0812">Transmembrane</keyword>
<keyword evidence="3 4" id="KW-0472">Membrane</keyword>
<evidence type="ECO:0000256" key="2">
    <source>
        <dbReference type="ARBA" id="ARBA00022989"/>
    </source>
</evidence>
<reference evidence="6 7" key="1">
    <citation type="submission" date="2022-12" db="EMBL/GenBank/DDBJ databases">
        <title>Two new species, Stenotrophomonas aracearum and Stenotrophomonas oahuensis, isolated from Anthurium (Araceae family) in Hawaii.</title>
        <authorList>
            <person name="Chunag S.C."/>
            <person name="Dobhal S."/>
            <person name="Alvarez A."/>
            <person name="Arif M."/>
        </authorList>
    </citation>
    <scope>NUCLEOTIDE SEQUENCE [LARGE SCALE GENOMIC DNA]</scope>
    <source>
        <strain evidence="6 7">A5588</strain>
    </source>
</reference>
<gene>
    <name evidence="6" type="ORF">PDM28_10530</name>
</gene>
<dbReference type="Proteomes" id="UP001305421">
    <property type="component" value="Chromosome"/>
</dbReference>
<dbReference type="Gene3D" id="1.20.1250.20">
    <property type="entry name" value="MFS general substrate transporter like domains"/>
    <property type="match status" value="1"/>
</dbReference>